<dbReference type="InterPro" id="IPR006059">
    <property type="entry name" value="SBP"/>
</dbReference>
<sequence>MRKPARTTFTRICIIFLVSLLVLFATACGGSSSSKDSATSRSAEKTLYIYNWSYYTPDSVIEAFEKEFGVDVVLDYYASNEEMFAKLMAGGQGYDLILPSGDYVSIMKNLNMLLPLDHSKLPNLVHVGELVRSKATYDPAMEYSVPYYMGAAGVAVNTDFVKGYAKSWDIFADSHYANRMSMLDDMREVLGDALASLGYSVNTKDAAELEQARALVNAKWKPNLVKFDAEGFAKSFSAGEFWIIQGYAEAIFEELPENMWSKVDFFLPEEGGPMYIDSFVIPKGAKNINLAHEFINFIHKPEIYAQFLDRFHFPASVNPDAEQFRTTVPFYTTEEMVDYEQKADLGDYLQEYNRAWETIRYIE</sequence>
<proteinExistence type="predicted"/>
<dbReference type="RefSeq" id="WP_013739900.1">
    <property type="nucleotide sequence ID" value="NC_015436.1"/>
</dbReference>
<dbReference type="Gene3D" id="3.40.190.10">
    <property type="entry name" value="Periplasmic binding protein-like II"/>
    <property type="match status" value="2"/>
</dbReference>
<dbReference type="PANTHER" id="PTHR30222">
    <property type="entry name" value="SPERMIDINE/PUTRESCINE-BINDING PERIPLASMIC PROTEIN"/>
    <property type="match status" value="1"/>
</dbReference>
<dbReference type="EMBL" id="CP002659">
    <property type="protein sequence ID" value="AEC02505.1"/>
    <property type="molecule type" value="Genomic_DNA"/>
</dbReference>
<dbReference type="STRING" id="760011.Spico_1297"/>
<dbReference type="eggNOG" id="COG0687">
    <property type="taxonomic scope" value="Bacteria"/>
</dbReference>
<dbReference type="PIRSF" id="PIRSF019574">
    <property type="entry name" value="Periplasmic_polyamine_BP"/>
    <property type="match status" value="1"/>
</dbReference>
<dbReference type="SUPFAM" id="SSF53850">
    <property type="entry name" value="Periplasmic binding protein-like II"/>
    <property type="match status" value="1"/>
</dbReference>
<evidence type="ECO:0000256" key="3">
    <source>
        <dbReference type="ARBA" id="ARBA00022729"/>
    </source>
</evidence>
<reference evidence="7 8" key="2">
    <citation type="journal article" date="2012" name="Stand. Genomic Sci.">
        <title>Complete genome sequence of the termite hindgut bacterium Spirochaeta coccoides type strain (SPN1(T)), reclassification in the genus Sphaerochaeta as Sphaerochaeta coccoides comb. nov. and emendations of the family Spirochaetaceae and the genus Sphaerochaeta.</title>
        <authorList>
            <person name="Abt B."/>
            <person name="Han C."/>
            <person name="Scheuner C."/>
            <person name="Lu M."/>
            <person name="Lapidus A."/>
            <person name="Nolan M."/>
            <person name="Lucas S."/>
            <person name="Hammon N."/>
            <person name="Deshpande S."/>
            <person name="Cheng J.F."/>
            <person name="Tapia R."/>
            <person name="Goodwin L.A."/>
            <person name="Pitluck S."/>
            <person name="Liolios K."/>
            <person name="Pagani I."/>
            <person name="Ivanova N."/>
            <person name="Mavromatis K."/>
            <person name="Mikhailova N."/>
            <person name="Huntemann M."/>
            <person name="Pati A."/>
            <person name="Chen A."/>
            <person name="Palaniappan K."/>
            <person name="Land M."/>
            <person name="Hauser L."/>
            <person name="Brambilla E.M."/>
            <person name="Rohde M."/>
            <person name="Spring S."/>
            <person name="Gronow S."/>
            <person name="Goker M."/>
            <person name="Woyke T."/>
            <person name="Bristow J."/>
            <person name="Eisen J.A."/>
            <person name="Markowitz V."/>
            <person name="Hugenholtz P."/>
            <person name="Kyrpides N.C."/>
            <person name="Klenk H.P."/>
            <person name="Detter J.C."/>
        </authorList>
    </citation>
    <scope>NUCLEOTIDE SEQUENCE [LARGE SCALE GENOMIC DNA]</scope>
    <source>
        <strain evidence="8">ATCC BAA-1237 / DSM 17374 / SPN1</strain>
    </source>
</reference>
<keyword evidence="4" id="KW-0574">Periplasm</keyword>
<accession>F4GM30</accession>
<reference evidence="8" key="1">
    <citation type="submission" date="2011-04" db="EMBL/GenBank/DDBJ databases">
        <title>The complete genome of Spirochaeta coccoides DSM 17374.</title>
        <authorList>
            <person name="Lucas S."/>
            <person name="Copeland A."/>
            <person name="Lapidus A."/>
            <person name="Bruce D."/>
            <person name="Goodwin L."/>
            <person name="Pitluck S."/>
            <person name="Peters L."/>
            <person name="Kyrpides N."/>
            <person name="Mavromatis K."/>
            <person name="Pagani I."/>
            <person name="Ivanova N."/>
            <person name="Ovchinnikova G."/>
            <person name="Lu M."/>
            <person name="Detter J.C."/>
            <person name="Tapia R."/>
            <person name="Han C."/>
            <person name="Land M."/>
            <person name="Hauser L."/>
            <person name="Markowitz V."/>
            <person name="Cheng J.-F."/>
            <person name="Hugenholtz P."/>
            <person name="Woyke T."/>
            <person name="Wu D."/>
            <person name="Spring S."/>
            <person name="Schroeder M."/>
            <person name="Brambilla E."/>
            <person name="Klenk H.-P."/>
            <person name="Eisen J.A."/>
        </authorList>
    </citation>
    <scope>NUCLEOTIDE SEQUENCE [LARGE SCALE GENOMIC DNA]</scope>
    <source>
        <strain evidence="8">ATCC BAA-1237 / DSM 17374 / SPN1</strain>
    </source>
</reference>
<dbReference type="GO" id="GO:0042597">
    <property type="term" value="C:periplasmic space"/>
    <property type="evidence" value="ECO:0007669"/>
    <property type="project" value="UniProtKB-SubCell"/>
</dbReference>
<comment type="subcellular location">
    <subcellularLocation>
        <location evidence="1">Periplasm</location>
    </subcellularLocation>
</comment>
<evidence type="ECO:0000256" key="2">
    <source>
        <dbReference type="ARBA" id="ARBA00022448"/>
    </source>
</evidence>
<dbReference type="Proteomes" id="UP000007939">
    <property type="component" value="Chromosome"/>
</dbReference>
<dbReference type="AlphaFoldDB" id="F4GM30"/>
<evidence type="ECO:0000256" key="6">
    <source>
        <dbReference type="SAM" id="SignalP"/>
    </source>
</evidence>
<dbReference type="PANTHER" id="PTHR30222:SF17">
    <property type="entry name" value="SPERMIDINE_PUTRESCINE-BINDING PERIPLASMIC PROTEIN"/>
    <property type="match status" value="1"/>
</dbReference>
<evidence type="ECO:0000256" key="4">
    <source>
        <dbReference type="ARBA" id="ARBA00022764"/>
    </source>
</evidence>
<dbReference type="PRINTS" id="PR00909">
    <property type="entry name" value="SPERMDNBNDNG"/>
</dbReference>
<keyword evidence="3 6" id="KW-0732">Signal</keyword>
<gene>
    <name evidence="7" type="ordered locus">Spico_1297</name>
</gene>
<keyword evidence="2" id="KW-0813">Transport</keyword>
<dbReference type="KEGG" id="scc:Spico_1297"/>
<protein>
    <submittedName>
        <fullName evidence="7">Extracellular solute-binding protein family 1</fullName>
    </submittedName>
</protein>
<dbReference type="GO" id="GO:0015846">
    <property type="term" value="P:polyamine transport"/>
    <property type="evidence" value="ECO:0007669"/>
    <property type="project" value="InterPro"/>
</dbReference>
<evidence type="ECO:0000313" key="7">
    <source>
        <dbReference type="EMBL" id="AEC02505.1"/>
    </source>
</evidence>
<dbReference type="GO" id="GO:0019808">
    <property type="term" value="F:polyamine binding"/>
    <property type="evidence" value="ECO:0007669"/>
    <property type="project" value="InterPro"/>
</dbReference>
<feature type="chain" id="PRO_5003308677" evidence="6">
    <location>
        <begin position="28"/>
        <end position="363"/>
    </location>
</feature>
<name>F4GM30_PARC1</name>
<dbReference type="InterPro" id="IPR001188">
    <property type="entry name" value="Sperm_putr-bd"/>
</dbReference>
<evidence type="ECO:0000313" key="8">
    <source>
        <dbReference type="Proteomes" id="UP000007939"/>
    </source>
</evidence>
<dbReference type="HOGENOM" id="CLU_026974_1_3_12"/>
<evidence type="ECO:0000256" key="5">
    <source>
        <dbReference type="PIRSR" id="PIRSR019574-1"/>
    </source>
</evidence>
<dbReference type="Pfam" id="PF13416">
    <property type="entry name" value="SBP_bac_8"/>
    <property type="match status" value="1"/>
</dbReference>
<feature type="binding site" evidence="5">
    <location>
        <begin position="185"/>
        <end position="188"/>
    </location>
    <ligand>
        <name>spermidine</name>
        <dbReference type="ChEBI" id="CHEBI:57834"/>
    </ligand>
</feature>
<evidence type="ECO:0000256" key="1">
    <source>
        <dbReference type="ARBA" id="ARBA00004418"/>
    </source>
</evidence>
<feature type="signal peptide" evidence="6">
    <location>
        <begin position="1"/>
        <end position="27"/>
    </location>
</feature>
<dbReference type="PROSITE" id="PS51257">
    <property type="entry name" value="PROKAR_LIPOPROTEIN"/>
    <property type="match status" value="1"/>
</dbReference>
<organism evidence="7 8">
    <name type="scientific">Parasphaerochaeta coccoides (strain ATCC BAA-1237 / DSM 17374 / SPN1)</name>
    <name type="common">Sphaerochaeta coccoides</name>
    <dbReference type="NCBI Taxonomy" id="760011"/>
    <lineage>
        <taxon>Bacteria</taxon>
        <taxon>Pseudomonadati</taxon>
        <taxon>Spirochaetota</taxon>
        <taxon>Spirochaetia</taxon>
        <taxon>Spirochaetales</taxon>
        <taxon>Sphaerochaetaceae</taxon>
        <taxon>Parasphaerochaeta</taxon>
    </lineage>
</organism>
<keyword evidence="8" id="KW-1185">Reference proteome</keyword>